<dbReference type="GO" id="GO:0005886">
    <property type="term" value="C:plasma membrane"/>
    <property type="evidence" value="ECO:0007669"/>
    <property type="project" value="UniProtKB-SubCell"/>
</dbReference>
<feature type="domain" description="DUF3817" evidence="7">
    <location>
        <begin position="15"/>
        <end position="96"/>
    </location>
</feature>
<dbReference type="PANTHER" id="PTHR40077:SF1">
    <property type="entry name" value="MEMBRANE PROTEIN"/>
    <property type="match status" value="1"/>
</dbReference>
<evidence type="ECO:0000259" key="7">
    <source>
        <dbReference type="Pfam" id="PF12823"/>
    </source>
</evidence>
<evidence type="ECO:0000256" key="3">
    <source>
        <dbReference type="ARBA" id="ARBA00022692"/>
    </source>
</evidence>
<evidence type="ECO:0000313" key="8">
    <source>
        <dbReference type="EMBL" id="SDD31947.1"/>
    </source>
</evidence>
<keyword evidence="3 6" id="KW-0812">Transmembrane</keyword>
<evidence type="ECO:0000256" key="5">
    <source>
        <dbReference type="ARBA" id="ARBA00023136"/>
    </source>
</evidence>
<evidence type="ECO:0000313" key="9">
    <source>
        <dbReference type="Proteomes" id="UP000198925"/>
    </source>
</evidence>
<proteinExistence type="predicted"/>
<evidence type="ECO:0000256" key="1">
    <source>
        <dbReference type="ARBA" id="ARBA00004651"/>
    </source>
</evidence>
<protein>
    <submittedName>
        <fullName evidence="8">Integral membrane protein</fullName>
    </submittedName>
</protein>
<keyword evidence="9" id="KW-1185">Reference proteome</keyword>
<dbReference type="RefSeq" id="WP_245704773.1">
    <property type="nucleotide sequence ID" value="NZ_FMZX01000006.1"/>
</dbReference>
<comment type="subcellular location">
    <subcellularLocation>
        <location evidence="1">Cell membrane</location>
        <topology evidence="1">Multi-pass membrane protein</topology>
    </subcellularLocation>
</comment>
<organism evidence="8 9">
    <name type="scientific">Belnapia rosea</name>
    <dbReference type="NCBI Taxonomy" id="938405"/>
    <lineage>
        <taxon>Bacteria</taxon>
        <taxon>Pseudomonadati</taxon>
        <taxon>Pseudomonadota</taxon>
        <taxon>Alphaproteobacteria</taxon>
        <taxon>Acetobacterales</taxon>
        <taxon>Roseomonadaceae</taxon>
        <taxon>Belnapia</taxon>
    </lineage>
</organism>
<feature type="transmembrane region" description="Helical" evidence="6">
    <location>
        <begin position="51"/>
        <end position="69"/>
    </location>
</feature>
<dbReference type="STRING" id="938405.SAMN02927895_03388"/>
<feature type="transmembrane region" description="Helical" evidence="6">
    <location>
        <begin position="81"/>
        <end position="101"/>
    </location>
</feature>
<evidence type="ECO:0000256" key="2">
    <source>
        <dbReference type="ARBA" id="ARBA00022475"/>
    </source>
</evidence>
<keyword evidence="5 6" id="KW-0472">Membrane</keyword>
<evidence type="ECO:0000256" key="4">
    <source>
        <dbReference type="ARBA" id="ARBA00022989"/>
    </source>
</evidence>
<dbReference type="Pfam" id="PF12823">
    <property type="entry name" value="DUF3817"/>
    <property type="match status" value="1"/>
</dbReference>
<name>A0A1G6TUB1_9PROT</name>
<dbReference type="EMBL" id="FMZX01000006">
    <property type="protein sequence ID" value="SDD31947.1"/>
    <property type="molecule type" value="Genomic_DNA"/>
</dbReference>
<accession>A0A1G6TUB1</accession>
<dbReference type="AlphaFoldDB" id="A0A1G6TUB1"/>
<evidence type="ECO:0000256" key="6">
    <source>
        <dbReference type="SAM" id="Phobius"/>
    </source>
</evidence>
<dbReference type="NCBIfam" id="TIGR03954">
    <property type="entry name" value="integ_memb_HG"/>
    <property type="match status" value="1"/>
</dbReference>
<keyword evidence="4 6" id="KW-1133">Transmembrane helix</keyword>
<keyword evidence="2" id="KW-1003">Cell membrane</keyword>
<dbReference type="Proteomes" id="UP000198925">
    <property type="component" value="Unassembled WGS sequence"/>
</dbReference>
<feature type="transmembrane region" description="Helical" evidence="6">
    <location>
        <begin position="20"/>
        <end position="39"/>
    </location>
</feature>
<gene>
    <name evidence="8" type="ORF">SAMN04487779_1006174</name>
</gene>
<reference evidence="8 9" key="1">
    <citation type="submission" date="2016-10" db="EMBL/GenBank/DDBJ databases">
        <authorList>
            <person name="de Groot N.N."/>
        </authorList>
    </citation>
    <scope>NUCLEOTIDE SEQUENCE [LARGE SCALE GENOMIC DNA]</scope>
    <source>
        <strain evidence="8 9">CPCC 100156</strain>
    </source>
</reference>
<dbReference type="PANTHER" id="PTHR40077">
    <property type="entry name" value="MEMBRANE PROTEIN-RELATED"/>
    <property type="match status" value="1"/>
</dbReference>
<sequence length="116" mass="12223">MSRSEGIRAAELAQLRRLRLAALVEGVTLVVLVLVAVPAKHLFGLPAATKVIGPVHGLAFVAYAWMLLATVSGGSWRRGEILRLVVAAFVPFGALLSAGLLQRKEATLVAASRVQA</sequence>
<dbReference type="InterPro" id="IPR023845">
    <property type="entry name" value="DUF3817_TM"/>
</dbReference>